<comment type="caution">
    <text evidence="7">The sequence shown here is derived from an EMBL/GenBank/DDBJ whole genome shotgun (WGS) entry which is preliminary data.</text>
</comment>
<evidence type="ECO:0000256" key="4">
    <source>
        <dbReference type="ARBA" id="ARBA00023239"/>
    </source>
</evidence>
<dbReference type="OrthoDB" id="271064at2759"/>
<reference evidence="7 8" key="1">
    <citation type="submission" date="2015-06" db="EMBL/GenBank/DDBJ databases">
        <title>Draft genome of the ant-associated black yeast Phialophora attae CBS 131958.</title>
        <authorList>
            <person name="Moreno L.F."/>
            <person name="Stielow B.J."/>
            <person name="de Hoog S."/>
            <person name="Vicente V.A."/>
            <person name="Weiss V.A."/>
            <person name="de Vries M."/>
            <person name="Cruz L.M."/>
            <person name="Souza E.M."/>
        </authorList>
    </citation>
    <scope>NUCLEOTIDE SEQUENCE [LARGE SCALE GENOMIC DNA]</scope>
    <source>
        <strain evidence="7 8">CBS 131958</strain>
    </source>
</reference>
<dbReference type="GO" id="GO:0000287">
    <property type="term" value="F:magnesium ion binding"/>
    <property type="evidence" value="ECO:0007669"/>
    <property type="project" value="TreeGrafter"/>
</dbReference>
<evidence type="ECO:0000256" key="3">
    <source>
        <dbReference type="ARBA" id="ARBA00022898"/>
    </source>
</evidence>
<comment type="similarity">
    <text evidence="2">Belongs to the serine/threonine dehydratase family.</text>
</comment>
<evidence type="ECO:0000313" key="8">
    <source>
        <dbReference type="Proteomes" id="UP000038010"/>
    </source>
</evidence>
<dbReference type="GeneID" id="28739988"/>
<dbReference type="EMBL" id="LFJN01000012">
    <property type="protein sequence ID" value="KPI40259.1"/>
    <property type="molecule type" value="Genomic_DNA"/>
</dbReference>
<evidence type="ECO:0000256" key="1">
    <source>
        <dbReference type="ARBA" id="ARBA00001933"/>
    </source>
</evidence>
<evidence type="ECO:0000256" key="2">
    <source>
        <dbReference type="ARBA" id="ARBA00010869"/>
    </source>
</evidence>
<comment type="cofactor">
    <cofactor evidence="1">
        <name>pyridoxal 5'-phosphate</name>
        <dbReference type="ChEBI" id="CHEBI:597326"/>
    </cofactor>
</comment>
<dbReference type="Proteomes" id="UP000038010">
    <property type="component" value="Unassembled WGS sequence"/>
</dbReference>
<dbReference type="InterPro" id="IPR036052">
    <property type="entry name" value="TrpB-like_PALP_sf"/>
</dbReference>
<evidence type="ECO:0000256" key="5">
    <source>
        <dbReference type="SAM" id="MobiDB-lite"/>
    </source>
</evidence>
<feature type="region of interest" description="Disordered" evidence="5">
    <location>
        <begin position="43"/>
        <end position="68"/>
    </location>
</feature>
<feature type="compositionally biased region" description="Polar residues" evidence="5">
    <location>
        <begin position="53"/>
        <end position="64"/>
    </location>
</feature>
<proteinExistence type="inferred from homology"/>
<dbReference type="GO" id="GO:0003941">
    <property type="term" value="F:L-serine ammonia-lyase activity"/>
    <property type="evidence" value="ECO:0007669"/>
    <property type="project" value="TreeGrafter"/>
</dbReference>
<dbReference type="GO" id="GO:0030378">
    <property type="term" value="F:serine racemase activity"/>
    <property type="evidence" value="ECO:0007669"/>
    <property type="project" value="TreeGrafter"/>
</dbReference>
<dbReference type="STRING" id="1664694.A0A0N0NMJ0"/>
<organism evidence="7 8">
    <name type="scientific">Cyphellophora attinorum</name>
    <dbReference type="NCBI Taxonomy" id="1664694"/>
    <lineage>
        <taxon>Eukaryota</taxon>
        <taxon>Fungi</taxon>
        <taxon>Dikarya</taxon>
        <taxon>Ascomycota</taxon>
        <taxon>Pezizomycotina</taxon>
        <taxon>Eurotiomycetes</taxon>
        <taxon>Chaetothyriomycetidae</taxon>
        <taxon>Chaetothyriales</taxon>
        <taxon>Cyphellophoraceae</taxon>
        <taxon>Cyphellophora</taxon>
    </lineage>
</organism>
<feature type="domain" description="Tryptophan synthase beta chain-like PALP" evidence="6">
    <location>
        <begin position="67"/>
        <end position="349"/>
    </location>
</feature>
<dbReference type="Pfam" id="PF00291">
    <property type="entry name" value="PALP"/>
    <property type="match status" value="1"/>
</dbReference>
<dbReference type="AlphaFoldDB" id="A0A0N0NMJ0"/>
<dbReference type="PANTHER" id="PTHR43050">
    <property type="entry name" value="SERINE / THREONINE RACEMASE FAMILY MEMBER"/>
    <property type="match status" value="1"/>
</dbReference>
<dbReference type="GO" id="GO:0030170">
    <property type="term" value="F:pyridoxal phosphate binding"/>
    <property type="evidence" value="ECO:0007669"/>
    <property type="project" value="TreeGrafter"/>
</dbReference>
<dbReference type="PANTHER" id="PTHR43050:SF1">
    <property type="entry name" value="SERINE RACEMASE"/>
    <property type="match status" value="1"/>
</dbReference>
<dbReference type="RefSeq" id="XP_018000222.1">
    <property type="nucleotide sequence ID" value="XM_018148108.1"/>
</dbReference>
<keyword evidence="8" id="KW-1185">Reference proteome</keyword>
<evidence type="ECO:0000259" key="6">
    <source>
        <dbReference type="Pfam" id="PF00291"/>
    </source>
</evidence>
<dbReference type="Gene3D" id="3.40.50.1100">
    <property type="match status" value="2"/>
</dbReference>
<protein>
    <submittedName>
        <fullName evidence="7">Serine racemase</fullName>
    </submittedName>
</protein>
<dbReference type="FunFam" id="3.40.50.1100:FF:000005">
    <property type="entry name" value="Threonine dehydratase catabolic"/>
    <property type="match status" value="1"/>
</dbReference>
<dbReference type="InterPro" id="IPR001926">
    <property type="entry name" value="TrpB-like_PALP"/>
</dbReference>
<dbReference type="SUPFAM" id="SSF53686">
    <property type="entry name" value="Tryptophan synthase beta subunit-like PLP-dependent enzymes"/>
    <property type="match status" value="1"/>
</dbReference>
<dbReference type="GO" id="GO:0008721">
    <property type="term" value="F:D-serine ammonia-lyase activity"/>
    <property type="evidence" value="ECO:0007669"/>
    <property type="project" value="TreeGrafter"/>
</dbReference>
<dbReference type="GO" id="GO:0018114">
    <property type="term" value="F:threonine racemase activity"/>
    <property type="evidence" value="ECO:0007669"/>
    <property type="project" value="TreeGrafter"/>
</dbReference>
<dbReference type="VEuPathDB" id="FungiDB:AB675_7719"/>
<evidence type="ECO:0000313" key="7">
    <source>
        <dbReference type="EMBL" id="KPI40259.1"/>
    </source>
</evidence>
<dbReference type="GO" id="GO:0005524">
    <property type="term" value="F:ATP binding"/>
    <property type="evidence" value="ECO:0007669"/>
    <property type="project" value="TreeGrafter"/>
</dbReference>
<keyword evidence="4" id="KW-0456">Lyase</keyword>
<sequence>MADPSTCLPLTPDSVAKAHAAIKSHVHRTPLITSKTLNEIASSPNPAAYLSDTPPSTNGHSNGASPAPRLSLHFKAENLQRIGAFKARGAFHALSHLITLHGLPAIQKRGVITHSSGNHAQALALAAKEFGVPSYIVMPGISTASKISGTQRHATEVIFSGSTSSEREEKVAAIMREKGGGRDGEGPILVPPYDHPDIILGQGTTGKEIEEQYEEWIRNQPEGHSGKASLDVVVAPIGGGGLLGGIATWFSDKPETRVFGAEPEFEGANDAERGLAQGKRIESVKTLTIADGLRTPVGVTNWTVVSNKDKVEAVFSVTEQQIKMAMRLVFERMKYVVEPSGCVPLAVVLFNEKWRKWVVEEQRKEGTGRAWDIGVVFSGGNTTMKAIAKLFGEDDAEEAASKTAESERATGEIGVNGEKVAENVAG</sequence>
<feature type="region of interest" description="Disordered" evidence="5">
    <location>
        <begin position="398"/>
        <end position="426"/>
    </location>
</feature>
<keyword evidence="3" id="KW-0663">Pyridoxal phosphate</keyword>
<accession>A0A0N0NMJ0</accession>
<name>A0A0N0NMJ0_9EURO</name>
<gene>
    <name evidence="7" type="ORF">AB675_7719</name>
</gene>